<gene>
    <name evidence="1" type="ORF">SDRG_08684</name>
</gene>
<dbReference type="EMBL" id="JH767158">
    <property type="protein sequence ID" value="EQC33577.1"/>
    <property type="molecule type" value="Genomic_DNA"/>
</dbReference>
<reference evidence="1 2" key="1">
    <citation type="submission" date="2012-04" db="EMBL/GenBank/DDBJ databases">
        <title>The Genome Sequence of Saprolegnia declina VS20.</title>
        <authorList>
            <consortium name="The Broad Institute Genome Sequencing Platform"/>
            <person name="Russ C."/>
            <person name="Nusbaum C."/>
            <person name="Tyler B."/>
            <person name="van West P."/>
            <person name="Dieguez-Uribeondo J."/>
            <person name="de Bruijn I."/>
            <person name="Tripathy S."/>
            <person name="Jiang R."/>
            <person name="Young S.K."/>
            <person name="Zeng Q."/>
            <person name="Gargeya S."/>
            <person name="Fitzgerald M."/>
            <person name="Haas B."/>
            <person name="Abouelleil A."/>
            <person name="Alvarado L."/>
            <person name="Arachchi H.M."/>
            <person name="Berlin A."/>
            <person name="Chapman S.B."/>
            <person name="Goldberg J."/>
            <person name="Griggs A."/>
            <person name="Gujja S."/>
            <person name="Hansen M."/>
            <person name="Howarth C."/>
            <person name="Imamovic A."/>
            <person name="Larimer J."/>
            <person name="McCowen C."/>
            <person name="Montmayeur A."/>
            <person name="Murphy C."/>
            <person name="Neiman D."/>
            <person name="Pearson M."/>
            <person name="Priest M."/>
            <person name="Roberts A."/>
            <person name="Saif S."/>
            <person name="Shea T."/>
            <person name="Sisk P."/>
            <person name="Sykes S."/>
            <person name="Wortman J."/>
            <person name="Nusbaum C."/>
            <person name="Birren B."/>
        </authorList>
    </citation>
    <scope>NUCLEOTIDE SEQUENCE [LARGE SCALE GENOMIC DNA]</scope>
    <source>
        <strain evidence="1 2">VS20</strain>
    </source>
</reference>
<dbReference type="VEuPathDB" id="FungiDB:SDRG_08684"/>
<sequence>MDSDDLADLDLLDLLPAADVGSLAFLDVAAPRKRRRVNRLAVDLVALRGQAAELSSCVAALRAQRGCPKEASPYGRLALKQKALKDRALTEQAELRALLAEQHAFRAFLERALLKRPRSMMLKVEDSKWRRYALGATAEARVSAINAIADRQYELLESEMLAKGLFEPSEDVFNVFTSLSDCTMTSEAMRYTTLPVPMTRAAAVAIELMRERHAMASSAQDGDIYAPHGHTSHDMHRIDDRTTYVRSVYAPPGALVVTSSMITKTYEQHGVVTIVWRSVLEDEGVPRIPASFVNDEHGWIQLRQDDAETTRYTAYVRVANPIAPQSADVDKLDDLMQMLYVGTKVDSLRQADLTATVQASFRAMVAQFEALVVQRASITTENARDVQ</sequence>
<organism evidence="1 2">
    <name type="scientific">Saprolegnia diclina (strain VS20)</name>
    <dbReference type="NCBI Taxonomy" id="1156394"/>
    <lineage>
        <taxon>Eukaryota</taxon>
        <taxon>Sar</taxon>
        <taxon>Stramenopiles</taxon>
        <taxon>Oomycota</taxon>
        <taxon>Saprolegniomycetes</taxon>
        <taxon>Saprolegniales</taxon>
        <taxon>Saprolegniaceae</taxon>
        <taxon>Saprolegnia</taxon>
    </lineage>
</organism>
<proteinExistence type="predicted"/>
<evidence type="ECO:0008006" key="3">
    <source>
        <dbReference type="Google" id="ProtNLM"/>
    </source>
</evidence>
<evidence type="ECO:0000313" key="2">
    <source>
        <dbReference type="Proteomes" id="UP000030762"/>
    </source>
</evidence>
<dbReference type="Proteomes" id="UP000030762">
    <property type="component" value="Unassembled WGS sequence"/>
</dbReference>
<keyword evidence="2" id="KW-1185">Reference proteome</keyword>
<dbReference type="RefSeq" id="XP_008612800.1">
    <property type="nucleotide sequence ID" value="XM_008614578.1"/>
</dbReference>
<dbReference type="AlphaFoldDB" id="T0RTG3"/>
<dbReference type="OrthoDB" id="67935at2759"/>
<dbReference type="GeneID" id="19949411"/>
<evidence type="ECO:0000313" key="1">
    <source>
        <dbReference type="EMBL" id="EQC33577.1"/>
    </source>
</evidence>
<name>T0RTG3_SAPDV</name>
<dbReference type="OMA" id="MRERHAM"/>
<protein>
    <recommendedName>
        <fullName evidence="3">START domain-containing protein</fullName>
    </recommendedName>
</protein>
<dbReference type="InParanoid" id="T0RTG3"/>
<accession>T0RTG3</accession>